<organism evidence="2 3">
    <name type="scientific">Paraburkholderia terricola</name>
    <dbReference type="NCBI Taxonomy" id="169427"/>
    <lineage>
        <taxon>Bacteria</taxon>
        <taxon>Pseudomonadati</taxon>
        <taxon>Pseudomonadota</taxon>
        <taxon>Betaproteobacteria</taxon>
        <taxon>Burkholderiales</taxon>
        <taxon>Burkholderiaceae</taxon>
        <taxon>Paraburkholderia</taxon>
    </lineage>
</organism>
<feature type="domain" description="Glycosyltransferase 2-like" evidence="1">
    <location>
        <begin position="23"/>
        <end position="216"/>
    </location>
</feature>
<dbReference type="Gene3D" id="3.90.550.10">
    <property type="entry name" value="Spore Coat Polysaccharide Biosynthesis Protein SpsA, Chain A"/>
    <property type="match status" value="1"/>
</dbReference>
<evidence type="ECO:0000259" key="1">
    <source>
        <dbReference type="Pfam" id="PF00535"/>
    </source>
</evidence>
<proteinExistence type="predicted"/>
<dbReference type="SUPFAM" id="SSF53448">
    <property type="entry name" value="Nucleotide-diphospho-sugar transferases"/>
    <property type="match status" value="1"/>
</dbReference>
<sequence length="286" mass="32933">MNMMNQGPVPEGARALDTAPLLSVSIVVYRPDLAMLDRTLETLAAALRRLLLSEKTPLYLIDNGAPEQAAPVPAAARREPFELHEIRGHGNVGYGRGHNLALEQMRSRYHLVLNPDIELDENALREALDFLEAHREAGLLTPLIRNENGEQAFLCRRFPSVLDLFVRGFLPVPLRRPFARRLDHYEMRDVMDARRVFWDPPIVSGCFMLFRTDTLKRLDGFDPRYFLYFEDYDLSLRTRKLARVVFVPGVEVVHHGGGAAKKGRKHIMLFAHSAWTFFRRFGWKWL</sequence>
<dbReference type="EMBL" id="FRAB01000036">
    <property type="protein sequence ID" value="SHK75271.1"/>
    <property type="molecule type" value="Genomic_DNA"/>
</dbReference>
<dbReference type="PANTHER" id="PTHR43179:SF10">
    <property type="entry name" value="GLYCOSYL TRANSFERASE"/>
    <property type="match status" value="1"/>
</dbReference>
<dbReference type="InterPro" id="IPR029044">
    <property type="entry name" value="Nucleotide-diphossugar_trans"/>
</dbReference>
<evidence type="ECO:0000313" key="2">
    <source>
        <dbReference type="EMBL" id="SHK75271.1"/>
    </source>
</evidence>
<dbReference type="AlphaFoldDB" id="A0A1M6V1K7"/>
<dbReference type="Proteomes" id="UP000184395">
    <property type="component" value="Unassembled WGS sequence"/>
</dbReference>
<dbReference type="PANTHER" id="PTHR43179">
    <property type="entry name" value="RHAMNOSYLTRANSFERASE WBBL"/>
    <property type="match status" value="1"/>
</dbReference>
<name>A0A1M6V1K7_9BURK</name>
<dbReference type="InterPro" id="IPR001173">
    <property type="entry name" value="Glyco_trans_2-like"/>
</dbReference>
<dbReference type="STRING" id="169427.SAMN05192548_103645"/>
<reference evidence="2 3" key="1">
    <citation type="submission" date="2016-11" db="EMBL/GenBank/DDBJ databases">
        <authorList>
            <person name="Jaros S."/>
            <person name="Januszkiewicz K."/>
            <person name="Wedrychowicz H."/>
        </authorList>
    </citation>
    <scope>NUCLEOTIDE SEQUENCE [LARGE SCALE GENOMIC DNA]</scope>
    <source>
        <strain evidence="2 3">LMG 20594</strain>
    </source>
</reference>
<dbReference type="Pfam" id="PF00535">
    <property type="entry name" value="Glycos_transf_2"/>
    <property type="match status" value="1"/>
</dbReference>
<evidence type="ECO:0000313" key="3">
    <source>
        <dbReference type="Proteomes" id="UP000184395"/>
    </source>
</evidence>
<protein>
    <recommendedName>
        <fullName evidence="1">Glycosyltransferase 2-like domain-containing protein</fullName>
    </recommendedName>
</protein>
<gene>
    <name evidence="2" type="ORF">SAMN05192548_103645</name>
</gene>
<accession>A0A1M6V1K7</accession>